<gene>
    <name evidence="2" type="ORF">UXM345_LOCUS12411</name>
    <name evidence="1" type="ORF">XDN619_LOCUS32845</name>
</gene>
<evidence type="ECO:0000313" key="3">
    <source>
        <dbReference type="Proteomes" id="UP000663887"/>
    </source>
</evidence>
<sequence>MAAERGIVKLLWSSDTTKQSAMTSYQDKFYISAELQRRLENAHRLRFHMLVTSICYRTDPTIVCMMNHSMDDALLLYRQLFYCTFEAQPEYCPTTQMLAYIAQSPLISMPVIVDFGGAFETEHLHRIACAFPNAEIYSVDVLYQDLDLLLCNINNDESKWCIIPVFDSTPESEQYDLINCLRHELRGNPSVWKGITITELNFVMKVNRLQVYDPYAEVAGLKNIHFVDSLDKCDIKPCLIFMAFQTYQSTPSEDYLVRNGFLQPSLSAFITNSGVDFERSMSAFITNSGVDFERSLSETFIKNWGIPFTTSVYKKICGGSHKEFYAIVNDNHMNFNYADTALAQLTSIVGERKQVHDLIPHTSIREWADRNEVLRILNEQFNPYLKSIGDIRGTDIFHRQRCSLWSYNSNTIDFIDLDLLIVEHNFETLTATVVQQFIEEHLSSLWKDPKSDHGENSTFATKFTTECLEELFGTITNLHVHIDSKDVLQQSIEFIEQLKLKNPTFHIEFSIVDSIQPPIGSEIILVFECNENYILTHTDVNAFLKYIVDCSSLQEIQTKLAESVCFSYIISRGQPIIWRHDLSSVYSTSTDLSIRQIEDALMSHGLKDIKVVIKRLRYLNNYELPKYRKNQAIIQFSKSFVDISKLPKAHGELQQWMHDQEECKLTGPFITIFPNESKNPIDYYPKESPKSKVGYAYCQVCESKLVLYQWKFSPYQRT</sequence>
<dbReference type="EMBL" id="CAJNRG010016510">
    <property type="protein sequence ID" value="CAF2202182.1"/>
    <property type="molecule type" value="Genomic_DNA"/>
</dbReference>
<reference evidence="1" key="1">
    <citation type="submission" date="2021-02" db="EMBL/GenBank/DDBJ databases">
        <authorList>
            <person name="Nowell W R."/>
        </authorList>
    </citation>
    <scope>NUCLEOTIDE SEQUENCE</scope>
</reference>
<organism evidence="1 3">
    <name type="scientific">Rotaria magnacalcarata</name>
    <dbReference type="NCBI Taxonomy" id="392030"/>
    <lineage>
        <taxon>Eukaryota</taxon>
        <taxon>Metazoa</taxon>
        <taxon>Spiralia</taxon>
        <taxon>Gnathifera</taxon>
        <taxon>Rotifera</taxon>
        <taxon>Eurotatoria</taxon>
        <taxon>Bdelloidea</taxon>
        <taxon>Philodinida</taxon>
        <taxon>Philodinidae</taxon>
        <taxon>Rotaria</taxon>
    </lineage>
</organism>
<accession>A0A816ZEV6</accession>
<evidence type="ECO:0000313" key="2">
    <source>
        <dbReference type="EMBL" id="CAF3934902.1"/>
    </source>
</evidence>
<dbReference type="Proteomes" id="UP000663887">
    <property type="component" value="Unassembled WGS sequence"/>
</dbReference>
<comment type="caution">
    <text evidence="1">The sequence shown here is derived from an EMBL/GenBank/DDBJ whole genome shotgun (WGS) entry which is preliminary data.</text>
</comment>
<proteinExistence type="predicted"/>
<dbReference type="EMBL" id="CAJOBF010001292">
    <property type="protein sequence ID" value="CAF3934902.1"/>
    <property type="molecule type" value="Genomic_DNA"/>
</dbReference>
<dbReference type="AlphaFoldDB" id="A0A816ZEV6"/>
<evidence type="ECO:0000313" key="1">
    <source>
        <dbReference type="EMBL" id="CAF2202182.1"/>
    </source>
</evidence>
<dbReference type="Proteomes" id="UP000663842">
    <property type="component" value="Unassembled WGS sequence"/>
</dbReference>
<name>A0A816ZEV6_9BILA</name>
<protein>
    <submittedName>
        <fullName evidence="1">Uncharacterized protein</fullName>
    </submittedName>
</protein>